<organism evidence="1 2">
    <name type="scientific">Austropuccinia psidii MF-1</name>
    <dbReference type="NCBI Taxonomy" id="1389203"/>
    <lineage>
        <taxon>Eukaryota</taxon>
        <taxon>Fungi</taxon>
        <taxon>Dikarya</taxon>
        <taxon>Basidiomycota</taxon>
        <taxon>Pucciniomycotina</taxon>
        <taxon>Pucciniomycetes</taxon>
        <taxon>Pucciniales</taxon>
        <taxon>Sphaerophragmiaceae</taxon>
        <taxon>Austropuccinia</taxon>
    </lineage>
</organism>
<dbReference type="EMBL" id="AVOT02049453">
    <property type="protein sequence ID" value="MBW0544602.1"/>
    <property type="molecule type" value="Genomic_DNA"/>
</dbReference>
<comment type="caution">
    <text evidence="1">The sequence shown here is derived from an EMBL/GenBank/DDBJ whole genome shotgun (WGS) entry which is preliminary data.</text>
</comment>
<dbReference type="AlphaFoldDB" id="A0A9Q3IKW6"/>
<dbReference type="OrthoDB" id="2595244at2759"/>
<sequence length="88" mass="10012">MDCNIQKESDRDPKFTSVTHVWCTLLPALKLEYKTSIHASTNQTPAVLEKGWNPRSPQDSLRRNLIELNPTAASLKLMLEKARKHAAR</sequence>
<protein>
    <submittedName>
        <fullName evidence="1">Uncharacterized protein</fullName>
    </submittedName>
</protein>
<accession>A0A9Q3IKW6</accession>
<evidence type="ECO:0000313" key="2">
    <source>
        <dbReference type="Proteomes" id="UP000765509"/>
    </source>
</evidence>
<reference evidence="1" key="1">
    <citation type="submission" date="2021-03" db="EMBL/GenBank/DDBJ databases">
        <title>Draft genome sequence of rust myrtle Austropuccinia psidii MF-1, a brazilian biotype.</title>
        <authorList>
            <person name="Quecine M.C."/>
            <person name="Pachon D.M.R."/>
            <person name="Bonatelli M.L."/>
            <person name="Correr F.H."/>
            <person name="Franceschini L.M."/>
            <person name="Leite T.F."/>
            <person name="Margarido G.R.A."/>
            <person name="Almeida C.A."/>
            <person name="Ferrarezi J.A."/>
            <person name="Labate C.A."/>
        </authorList>
    </citation>
    <scope>NUCLEOTIDE SEQUENCE</scope>
    <source>
        <strain evidence="1">MF-1</strain>
    </source>
</reference>
<dbReference type="Proteomes" id="UP000765509">
    <property type="component" value="Unassembled WGS sequence"/>
</dbReference>
<proteinExistence type="predicted"/>
<keyword evidence="2" id="KW-1185">Reference proteome</keyword>
<evidence type="ECO:0000313" key="1">
    <source>
        <dbReference type="EMBL" id="MBW0544602.1"/>
    </source>
</evidence>
<name>A0A9Q3IKW6_9BASI</name>
<gene>
    <name evidence="1" type="ORF">O181_084317</name>
</gene>